<protein>
    <submittedName>
        <fullName evidence="8">Plasma membrane proteolipid 31</fullName>
    </submittedName>
</protein>
<feature type="compositionally biased region" description="Basic and acidic residues" evidence="6">
    <location>
        <begin position="103"/>
        <end position="112"/>
    </location>
</feature>
<evidence type="ECO:0000256" key="7">
    <source>
        <dbReference type="SAM" id="Phobius"/>
    </source>
</evidence>
<keyword evidence="9" id="KW-1185">Reference proteome</keyword>
<evidence type="ECO:0000256" key="4">
    <source>
        <dbReference type="ARBA" id="ARBA00022989"/>
    </source>
</evidence>
<keyword evidence="4 7" id="KW-1133">Transmembrane helix</keyword>
<gene>
    <name evidence="8" type="ORF">BN7_2917</name>
</gene>
<evidence type="ECO:0000313" key="9">
    <source>
        <dbReference type="Proteomes" id="UP000009328"/>
    </source>
</evidence>
<dbReference type="GO" id="GO:0016020">
    <property type="term" value="C:membrane"/>
    <property type="evidence" value="ECO:0007669"/>
    <property type="project" value="UniProtKB-SubCell"/>
</dbReference>
<evidence type="ECO:0000256" key="6">
    <source>
        <dbReference type="SAM" id="MobiDB-lite"/>
    </source>
</evidence>
<dbReference type="AlphaFoldDB" id="K0KPQ0"/>
<accession>K0KPQ0</accession>
<keyword evidence="3 7" id="KW-0812">Transmembrane</keyword>
<feature type="transmembrane region" description="Helical" evidence="7">
    <location>
        <begin position="37"/>
        <end position="59"/>
    </location>
</feature>
<sequence length="112" mass="13069">MNDHTLIILALLFPPLPVLLKRGIKDKAILYNLFWNFIGYIPAVIHSIFIIAQGPRYGAYYQYKLKMMKIQEYSPIYHLDELDLARGDSEDSQPSDYSEDDNQDHKYDDSLV</sequence>
<evidence type="ECO:0000256" key="1">
    <source>
        <dbReference type="ARBA" id="ARBA00004370"/>
    </source>
</evidence>
<evidence type="ECO:0000313" key="8">
    <source>
        <dbReference type="EMBL" id="CCH43369.1"/>
    </source>
</evidence>
<dbReference type="Pfam" id="PF01679">
    <property type="entry name" value="Pmp3"/>
    <property type="match status" value="1"/>
</dbReference>
<dbReference type="Proteomes" id="UP000009328">
    <property type="component" value="Unassembled WGS sequence"/>
</dbReference>
<evidence type="ECO:0000256" key="5">
    <source>
        <dbReference type="ARBA" id="ARBA00023136"/>
    </source>
</evidence>
<name>K0KPQ0_WICCF</name>
<keyword evidence="5 7" id="KW-0472">Membrane</keyword>
<dbReference type="InterPro" id="IPR000612">
    <property type="entry name" value="PMP3"/>
</dbReference>
<comment type="caution">
    <text evidence="8">The sequence shown here is derived from an EMBL/GenBank/DDBJ whole genome shotgun (WGS) entry which is preliminary data.</text>
</comment>
<dbReference type="InParanoid" id="K0KPQ0"/>
<evidence type="ECO:0000256" key="3">
    <source>
        <dbReference type="ARBA" id="ARBA00022692"/>
    </source>
</evidence>
<organism evidence="8 9">
    <name type="scientific">Wickerhamomyces ciferrii (strain ATCC 14091 / BCRC 22168 / CBS 111 / JCM 3599 / NBRC 0793 / NRRL Y-1031 F-60-10)</name>
    <name type="common">Yeast</name>
    <name type="synonym">Pichia ciferrii</name>
    <dbReference type="NCBI Taxonomy" id="1206466"/>
    <lineage>
        <taxon>Eukaryota</taxon>
        <taxon>Fungi</taxon>
        <taxon>Dikarya</taxon>
        <taxon>Ascomycota</taxon>
        <taxon>Saccharomycotina</taxon>
        <taxon>Saccharomycetes</taxon>
        <taxon>Phaffomycetales</taxon>
        <taxon>Wickerhamomycetaceae</taxon>
        <taxon>Wickerhamomyces</taxon>
    </lineage>
</organism>
<reference evidence="8 9" key="1">
    <citation type="journal article" date="2012" name="Eukaryot. Cell">
        <title>Draft genome sequence of Wickerhamomyces ciferrii NRRL Y-1031 F-60-10.</title>
        <authorList>
            <person name="Schneider J."/>
            <person name="Andrea H."/>
            <person name="Blom J."/>
            <person name="Jaenicke S."/>
            <person name="Ruckert C."/>
            <person name="Schorsch C."/>
            <person name="Szczepanowski R."/>
            <person name="Farwick M."/>
            <person name="Goesmann A."/>
            <person name="Puhler A."/>
            <person name="Schaffer S."/>
            <person name="Tauch A."/>
            <person name="Kohler T."/>
            <person name="Brinkrolf K."/>
        </authorList>
    </citation>
    <scope>NUCLEOTIDE SEQUENCE [LARGE SCALE GENOMIC DNA]</scope>
    <source>
        <strain evidence="9">ATCC 14091 / BCRC 22168 / CBS 111 / JCM 3599 / NBRC 0793 / NRRL Y-1031 F-60-10</strain>
    </source>
</reference>
<dbReference type="HOGENOM" id="CLU_2147811_0_0_1"/>
<proteinExistence type="inferred from homology"/>
<comment type="subcellular location">
    <subcellularLocation>
        <location evidence="1">Membrane</location>
    </subcellularLocation>
</comment>
<dbReference type="EMBL" id="CAIF01000076">
    <property type="protein sequence ID" value="CCH43369.1"/>
    <property type="molecule type" value="Genomic_DNA"/>
</dbReference>
<evidence type="ECO:0000256" key="2">
    <source>
        <dbReference type="ARBA" id="ARBA00009530"/>
    </source>
</evidence>
<feature type="region of interest" description="Disordered" evidence="6">
    <location>
        <begin position="86"/>
        <end position="112"/>
    </location>
</feature>
<comment type="similarity">
    <text evidence="2">Belongs to the UPF0057 (PMP3) family.</text>
</comment>
<feature type="compositionally biased region" description="Acidic residues" evidence="6">
    <location>
        <begin position="90"/>
        <end position="102"/>
    </location>
</feature>
<dbReference type="FunCoup" id="K0KPQ0">
    <property type="interactions" value="101"/>
</dbReference>